<dbReference type="OrthoDB" id="9796999at2"/>
<dbReference type="Pfam" id="PF13376">
    <property type="entry name" value="OmdA"/>
    <property type="match status" value="1"/>
</dbReference>
<protein>
    <submittedName>
        <fullName evidence="2">Bacteriocin-protection protein</fullName>
    </submittedName>
</protein>
<evidence type="ECO:0000313" key="1">
    <source>
        <dbReference type="EMBL" id="PJZ69097.1"/>
    </source>
</evidence>
<gene>
    <name evidence="1" type="ORF">CH360_12495</name>
    <name evidence="2" type="ORF">CH373_17650</name>
</gene>
<dbReference type="EMBL" id="NPDZ01000019">
    <property type="protein sequence ID" value="PJZ71806.1"/>
    <property type="molecule type" value="Genomic_DNA"/>
</dbReference>
<organism evidence="2 4">
    <name type="scientific">Leptospira perolatii</name>
    <dbReference type="NCBI Taxonomy" id="2023191"/>
    <lineage>
        <taxon>Bacteria</taxon>
        <taxon>Pseudomonadati</taxon>
        <taxon>Spirochaetota</taxon>
        <taxon>Spirochaetia</taxon>
        <taxon>Leptospirales</taxon>
        <taxon>Leptospiraceae</taxon>
        <taxon>Leptospira</taxon>
    </lineage>
</organism>
<name>A0A2M9ZIB9_9LEPT</name>
<keyword evidence="3" id="KW-1185">Reference proteome</keyword>
<dbReference type="RefSeq" id="WP_100714389.1">
    <property type="nucleotide sequence ID" value="NZ_NPDY01000012.1"/>
</dbReference>
<dbReference type="Proteomes" id="UP000231990">
    <property type="component" value="Unassembled WGS sequence"/>
</dbReference>
<dbReference type="AlphaFoldDB" id="A0A2M9ZIB9"/>
<dbReference type="Proteomes" id="UP000231962">
    <property type="component" value="Unassembled WGS sequence"/>
</dbReference>
<evidence type="ECO:0000313" key="4">
    <source>
        <dbReference type="Proteomes" id="UP000231990"/>
    </source>
</evidence>
<comment type="caution">
    <text evidence="2">The sequence shown here is derived from an EMBL/GenBank/DDBJ whole genome shotgun (WGS) entry which is preliminary data.</text>
</comment>
<dbReference type="EMBL" id="NPDY01000012">
    <property type="protein sequence ID" value="PJZ69097.1"/>
    <property type="molecule type" value="Genomic_DNA"/>
</dbReference>
<proteinExistence type="predicted"/>
<accession>A0A2M9ZIB9</accession>
<sequence length="196" mass="22921">MKDEETIRFFSDQAKLFSWFEKNHTKAKVLWIGYHKVSTGKDSINWSESVDVALCFGWIDGVRKSIDEVSYKIRFTPRKASSNWSAINIKKMKTLIETGQMRAPGLEAFNNRDDAKSNQYSYERETAKLTKEFEAQFRKNKKAWDYFQSQPPWYRKAASWWVISAKQDATQLKRLNILIGDSMEGKRIALLTNSKK</sequence>
<evidence type="ECO:0000313" key="3">
    <source>
        <dbReference type="Proteomes" id="UP000231962"/>
    </source>
</evidence>
<reference evidence="3 4" key="1">
    <citation type="submission" date="2017-07" db="EMBL/GenBank/DDBJ databases">
        <title>Leptospira spp. isolated from tropical soils.</title>
        <authorList>
            <person name="Thibeaux R."/>
            <person name="Iraola G."/>
            <person name="Ferres I."/>
            <person name="Bierque E."/>
            <person name="Girault D."/>
            <person name="Soupe-Gilbert M.-E."/>
            <person name="Picardeau M."/>
            <person name="Goarant C."/>
        </authorList>
    </citation>
    <scope>NUCLEOTIDE SEQUENCE [LARGE SCALE GENOMIC DNA]</scope>
    <source>
        <strain evidence="2 4">FH1-B-B1</strain>
        <strain evidence="1 3">FH1-B-C1</strain>
    </source>
</reference>
<evidence type="ECO:0000313" key="2">
    <source>
        <dbReference type="EMBL" id="PJZ71806.1"/>
    </source>
</evidence>